<dbReference type="GeneID" id="121133535"/>
<evidence type="ECO:0000259" key="2">
    <source>
        <dbReference type="Pfam" id="PF00021"/>
    </source>
</evidence>
<feature type="chain" id="PRO_5045630592" evidence="1">
    <location>
        <begin position="20"/>
        <end position="106"/>
    </location>
</feature>
<evidence type="ECO:0000313" key="3">
    <source>
        <dbReference type="Proteomes" id="UP000886700"/>
    </source>
</evidence>
<feature type="signal peptide" evidence="1">
    <location>
        <begin position="1"/>
        <end position="19"/>
    </location>
</feature>
<protein>
    <submittedName>
        <fullName evidence="4">Acrosomal protein SP-10-like</fullName>
    </submittedName>
</protein>
<dbReference type="CDD" id="cd23581">
    <property type="entry name" value="TFP_LU_ECD_mPATE6_like"/>
    <property type="match status" value="1"/>
</dbReference>
<sequence>MENLLKLCLFLLCLETALSVQCALCRTYKNGECLNGNGTCTTRPGETCMIRRILYASESHNLKSAELRCTDVCKFEVIFYEGLITHTYCCNSEDFCNDINLPIIMD</sequence>
<dbReference type="Pfam" id="PF00021">
    <property type="entry name" value="UPAR_LY6"/>
    <property type="match status" value="1"/>
</dbReference>
<accession>A0ABM2W5K7</accession>
<dbReference type="Proteomes" id="UP000886700">
    <property type="component" value="Unplaced"/>
</dbReference>
<name>A0ABM2W5K7_MESAU</name>
<gene>
    <name evidence="4" type="primary">LOC121133535</name>
</gene>
<dbReference type="InterPro" id="IPR016054">
    <property type="entry name" value="LY6_UPA_recep-like"/>
</dbReference>
<evidence type="ECO:0000313" key="4">
    <source>
        <dbReference type="RefSeq" id="XP_040586150.1"/>
    </source>
</evidence>
<dbReference type="RefSeq" id="XP_040586150.1">
    <property type="nucleotide sequence ID" value="XM_040730216.1"/>
</dbReference>
<feature type="domain" description="UPAR/Ly6" evidence="2">
    <location>
        <begin position="19"/>
        <end position="98"/>
    </location>
</feature>
<proteinExistence type="predicted"/>
<reference evidence="4" key="1">
    <citation type="submission" date="2025-08" db="UniProtKB">
        <authorList>
            <consortium name="RefSeq"/>
        </authorList>
    </citation>
    <scope>IDENTIFICATION</scope>
    <source>
        <tissue evidence="4">Liver</tissue>
    </source>
</reference>
<keyword evidence="3" id="KW-1185">Reference proteome</keyword>
<evidence type="ECO:0000256" key="1">
    <source>
        <dbReference type="SAM" id="SignalP"/>
    </source>
</evidence>
<organism evidence="3 4">
    <name type="scientific">Mesocricetus auratus</name>
    <name type="common">Golden hamster</name>
    <dbReference type="NCBI Taxonomy" id="10036"/>
    <lineage>
        <taxon>Eukaryota</taxon>
        <taxon>Metazoa</taxon>
        <taxon>Chordata</taxon>
        <taxon>Craniata</taxon>
        <taxon>Vertebrata</taxon>
        <taxon>Euteleostomi</taxon>
        <taxon>Mammalia</taxon>
        <taxon>Eutheria</taxon>
        <taxon>Euarchontoglires</taxon>
        <taxon>Glires</taxon>
        <taxon>Rodentia</taxon>
        <taxon>Myomorpha</taxon>
        <taxon>Muroidea</taxon>
        <taxon>Cricetidae</taxon>
        <taxon>Cricetinae</taxon>
        <taxon>Mesocricetus</taxon>
    </lineage>
</organism>
<keyword evidence="1" id="KW-0732">Signal</keyword>